<dbReference type="EMBL" id="KN838760">
    <property type="protein sequence ID" value="KIJ95310.1"/>
    <property type="molecule type" value="Genomic_DNA"/>
</dbReference>
<feature type="compositionally biased region" description="Basic and acidic residues" evidence="1">
    <location>
        <begin position="137"/>
        <end position="147"/>
    </location>
</feature>
<reference evidence="3" key="2">
    <citation type="submission" date="2015-01" db="EMBL/GenBank/DDBJ databases">
        <title>Evolutionary Origins and Diversification of the Mycorrhizal Mutualists.</title>
        <authorList>
            <consortium name="DOE Joint Genome Institute"/>
            <consortium name="Mycorrhizal Genomics Consortium"/>
            <person name="Kohler A."/>
            <person name="Kuo A."/>
            <person name="Nagy L.G."/>
            <person name="Floudas D."/>
            <person name="Copeland A."/>
            <person name="Barry K.W."/>
            <person name="Cichocki N."/>
            <person name="Veneault-Fourrey C."/>
            <person name="LaButti K."/>
            <person name="Lindquist E.A."/>
            <person name="Lipzen A."/>
            <person name="Lundell T."/>
            <person name="Morin E."/>
            <person name="Murat C."/>
            <person name="Riley R."/>
            <person name="Ohm R."/>
            <person name="Sun H."/>
            <person name="Tunlid A."/>
            <person name="Henrissat B."/>
            <person name="Grigoriev I.V."/>
            <person name="Hibbett D.S."/>
            <person name="Martin F."/>
        </authorList>
    </citation>
    <scope>NUCLEOTIDE SEQUENCE [LARGE SCALE GENOMIC DNA]</scope>
    <source>
        <strain evidence="3">LaAM-08-1</strain>
    </source>
</reference>
<protein>
    <submittedName>
        <fullName evidence="2">Unplaced genomic scaffold K443scaffold_225, whole genome shotgun sequence</fullName>
    </submittedName>
</protein>
<dbReference type="HOGENOM" id="CLU_1768389_0_0_1"/>
<reference evidence="2 3" key="1">
    <citation type="submission" date="2014-04" db="EMBL/GenBank/DDBJ databases">
        <authorList>
            <consortium name="DOE Joint Genome Institute"/>
            <person name="Kuo A."/>
            <person name="Kohler A."/>
            <person name="Nagy L.G."/>
            <person name="Floudas D."/>
            <person name="Copeland A."/>
            <person name="Barry K.W."/>
            <person name="Cichocki N."/>
            <person name="Veneault-Fourrey C."/>
            <person name="LaButti K."/>
            <person name="Lindquist E.A."/>
            <person name="Lipzen A."/>
            <person name="Lundell T."/>
            <person name="Morin E."/>
            <person name="Murat C."/>
            <person name="Sun H."/>
            <person name="Tunlid A."/>
            <person name="Henrissat B."/>
            <person name="Grigoriev I.V."/>
            <person name="Hibbett D.S."/>
            <person name="Martin F."/>
            <person name="Nordberg H.P."/>
            <person name="Cantor M.N."/>
            <person name="Hua S.X."/>
        </authorList>
    </citation>
    <scope>NUCLEOTIDE SEQUENCE [LARGE SCALE GENOMIC DNA]</scope>
    <source>
        <strain evidence="2 3">LaAM-08-1</strain>
    </source>
</reference>
<gene>
    <name evidence="2" type="ORF">K443DRAFT_11451</name>
</gene>
<evidence type="ECO:0000313" key="3">
    <source>
        <dbReference type="Proteomes" id="UP000054477"/>
    </source>
</evidence>
<dbReference type="Proteomes" id="UP000054477">
    <property type="component" value="Unassembled WGS sequence"/>
</dbReference>
<evidence type="ECO:0000256" key="1">
    <source>
        <dbReference type="SAM" id="MobiDB-lite"/>
    </source>
</evidence>
<proteinExistence type="predicted"/>
<sequence length="147" mass="16592">MRILFLWEILTRQHAHPQAIRYVSSGCYNSIVGVEKLHEYEEKVVATQMNLFETLHLTENLRDCGKHHLPSGLLLKKCRSALNSPLHFHFKAEPAAGGNEEHPLSDDDEGAEGESKDTSVGITEKMVRSLKFPGKQRRAESGERKAE</sequence>
<evidence type="ECO:0000313" key="2">
    <source>
        <dbReference type="EMBL" id="KIJ95310.1"/>
    </source>
</evidence>
<accession>A0A0C9WTK4</accession>
<feature type="region of interest" description="Disordered" evidence="1">
    <location>
        <begin position="92"/>
        <end position="147"/>
    </location>
</feature>
<keyword evidence="3" id="KW-1185">Reference proteome</keyword>
<name>A0A0C9WTK4_9AGAR</name>
<organism evidence="2 3">
    <name type="scientific">Laccaria amethystina LaAM-08-1</name>
    <dbReference type="NCBI Taxonomy" id="1095629"/>
    <lineage>
        <taxon>Eukaryota</taxon>
        <taxon>Fungi</taxon>
        <taxon>Dikarya</taxon>
        <taxon>Basidiomycota</taxon>
        <taxon>Agaricomycotina</taxon>
        <taxon>Agaricomycetes</taxon>
        <taxon>Agaricomycetidae</taxon>
        <taxon>Agaricales</taxon>
        <taxon>Agaricineae</taxon>
        <taxon>Hydnangiaceae</taxon>
        <taxon>Laccaria</taxon>
    </lineage>
</organism>
<dbReference type="AlphaFoldDB" id="A0A0C9WTK4"/>